<proteinExistence type="predicted"/>
<dbReference type="EMBL" id="CAJOBJ010162899">
    <property type="protein sequence ID" value="CAF4853095.1"/>
    <property type="molecule type" value="Genomic_DNA"/>
</dbReference>
<feature type="non-terminal residue" evidence="1">
    <location>
        <position position="42"/>
    </location>
</feature>
<dbReference type="Proteomes" id="UP000676336">
    <property type="component" value="Unassembled WGS sequence"/>
</dbReference>
<dbReference type="Proteomes" id="UP000681720">
    <property type="component" value="Unassembled WGS sequence"/>
</dbReference>
<comment type="caution">
    <text evidence="1">The sequence shown here is derived from an EMBL/GenBank/DDBJ whole genome shotgun (WGS) entry which is preliminary data.</text>
</comment>
<reference evidence="1" key="1">
    <citation type="submission" date="2021-02" db="EMBL/GenBank/DDBJ databases">
        <authorList>
            <person name="Nowell W R."/>
        </authorList>
    </citation>
    <scope>NUCLEOTIDE SEQUENCE</scope>
</reference>
<accession>A0A8S3BDH2</accession>
<evidence type="ECO:0000313" key="3">
    <source>
        <dbReference type="Proteomes" id="UP000676336"/>
    </source>
</evidence>
<organism evidence="1 3">
    <name type="scientific">Rotaria magnacalcarata</name>
    <dbReference type="NCBI Taxonomy" id="392030"/>
    <lineage>
        <taxon>Eukaryota</taxon>
        <taxon>Metazoa</taxon>
        <taxon>Spiralia</taxon>
        <taxon>Gnathifera</taxon>
        <taxon>Rotifera</taxon>
        <taxon>Eurotatoria</taxon>
        <taxon>Bdelloidea</taxon>
        <taxon>Philodinida</taxon>
        <taxon>Philodinidae</taxon>
        <taxon>Rotaria</taxon>
    </lineage>
</organism>
<evidence type="ECO:0000313" key="2">
    <source>
        <dbReference type="EMBL" id="CAF4853095.1"/>
    </source>
</evidence>
<dbReference type="EMBL" id="CAJOBI010153431">
    <property type="protein sequence ID" value="CAF4820786.1"/>
    <property type="molecule type" value="Genomic_DNA"/>
</dbReference>
<evidence type="ECO:0000313" key="1">
    <source>
        <dbReference type="EMBL" id="CAF4820786.1"/>
    </source>
</evidence>
<dbReference type="AlphaFoldDB" id="A0A8S3BDH2"/>
<protein>
    <submittedName>
        <fullName evidence="1">Uncharacterized protein</fullName>
    </submittedName>
</protein>
<sequence length="42" mass="4596">MSSVHVDPLEQNFANTVQVNDRATNGFIKAPSLPVRLICEAI</sequence>
<name>A0A8S3BDH2_9BILA</name>
<gene>
    <name evidence="2" type="ORF">GIL414_LOCUS49493</name>
    <name evidence="1" type="ORF">SMN809_LOCUS48034</name>
</gene>